<dbReference type="PANTHER" id="PTHR12363">
    <property type="entry name" value="TRANSPORTIN 3 AND IMPORTIN 13"/>
    <property type="match status" value="1"/>
</dbReference>
<evidence type="ECO:0000259" key="1">
    <source>
        <dbReference type="PROSITE" id="PS50166"/>
    </source>
</evidence>
<dbReference type="GO" id="GO:0006606">
    <property type="term" value="P:protein import into nucleus"/>
    <property type="evidence" value="ECO:0007669"/>
    <property type="project" value="TreeGrafter"/>
</dbReference>
<dbReference type="AlphaFoldDB" id="A0A165CEW0"/>
<dbReference type="InterPro" id="IPR051345">
    <property type="entry name" value="Importin_beta-like_NTR"/>
</dbReference>
<dbReference type="OrthoDB" id="435593at2759"/>
<dbReference type="PANTHER" id="PTHR12363:SF53">
    <property type="entry name" value="MRNA TRANSPORT REGULATOR MTR10"/>
    <property type="match status" value="1"/>
</dbReference>
<protein>
    <submittedName>
        <fullName evidence="2">ARM repeat-containing protein</fullName>
    </submittedName>
</protein>
<dbReference type="Pfam" id="PF24139">
    <property type="entry name" value="TPR_TNPO3_IPO13_4th"/>
    <property type="match status" value="1"/>
</dbReference>
<gene>
    <name evidence="2" type="ORF">CALCODRAFT_504442</name>
</gene>
<proteinExistence type="predicted"/>
<dbReference type="InterPro" id="IPR058537">
    <property type="entry name" value="TPR_TNPO3_IPO13_4th"/>
</dbReference>
<dbReference type="Pfam" id="PF08389">
    <property type="entry name" value="Xpo1"/>
    <property type="match status" value="1"/>
</dbReference>
<accession>A0A165CEW0</accession>
<dbReference type="EMBL" id="KV424152">
    <property type="protein sequence ID" value="KZT50677.1"/>
    <property type="molecule type" value="Genomic_DNA"/>
</dbReference>
<dbReference type="GO" id="GO:0005737">
    <property type="term" value="C:cytoplasm"/>
    <property type="evidence" value="ECO:0007669"/>
    <property type="project" value="TreeGrafter"/>
</dbReference>
<keyword evidence="3" id="KW-1185">Reference proteome</keyword>
<dbReference type="PROSITE" id="PS50166">
    <property type="entry name" value="IMPORTIN_B_NT"/>
    <property type="match status" value="1"/>
</dbReference>
<evidence type="ECO:0000313" key="3">
    <source>
        <dbReference type="Proteomes" id="UP000076842"/>
    </source>
</evidence>
<dbReference type="InterPro" id="IPR013598">
    <property type="entry name" value="Exportin-1/Importin-b-like"/>
</dbReference>
<name>A0A165CEW0_9BASI</name>
<dbReference type="InterPro" id="IPR057941">
    <property type="entry name" value="TPR_TNPO3_IPO13_2nd"/>
</dbReference>
<dbReference type="Pfam" id="PF24140">
    <property type="entry name" value="TPR_TNPO3_IPO13_3rd"/>
    <property type="match status" value="1"/>
</dbReference>
<reference evidence="2 3" key="1">
    <citation type="journal article" date="2016" name="Mol. Biol. Evol.">
        <title>Comparative Genomics of Early-Diverging Mushroom-Forming Fungi Provides Insights into the Origins of Lignocellulose Decay Capabilities.</title>
        <authorList>
            <person name="Nagy L.G."/>
            <person name="Riley R."/>
            <person name="Tritt A."/>
            <person name="Adam C."/>
            <person name="Daum C."/>
            <person name="Floudas D."/>
            <person name="Sun H."/>
            <person name="Yadav J.S."/>
            <person name="Pangilinan J."/>
            <person name="Larsson K.H."/>
            <person name="Matsuura K."/>
            <person name="Barry K."/>
            <person name="Labutti K."/>
            <person name="Kuo R."/>
            <person name="Ohm R.A."/>
            <person name="Bhattacharya S.S."/>
            <person name="Shirouzu T."/>
            <person name="Yoshinaga Y."/>
            <person name="Martin F.M."/>
            <person name="Grigoriev I.V."/>
            <person name="Hibbett D.S."/>
        </authorList>
    </citation>
    <scope>NUCLEOTIDE SEQUENCE [LARGE SCALE GENOMIC DNA]</scope>
    <source>
        <strain evidence="2 3">HHB12733</strain>
    </source>
</reference>
<dbReference type="Gene3D" id="1.25.10.10">
    <property type="entry name" value="Leucine-rich Repeat Variant"/>
    <property type="match status" value="1"/>
</dbReference>
<dbReference type="GO" id="GO:0031267">
    <property type="term" value="F:small GTPase binding"/>
    <property type="evidence" value="ECO:0007669"/>
    <property type="project" value="InterPro"/>
</dbReference>
<dbReference type="Pfam" id="PF24138">
    <property type="entry name" value="TPR_TNPO3_IPO13_2nd"/>
    <property type="match status" value="1"/>
</dbReference>
<organism evidence="2 3">
    <name type="scientific">Calocera cornea HHB12733</name>
    <dbReference type="NCBI Taxonomy" id="1353952"/>
    <lineage>
        <taxon>Eukaryota</taxon>
        <taxon>Fungi</taxon>
        <taxon>Dikarya</taxon>
        <taxon>Basidiomycota</taxon>
        <taxon>Agaricomycotina</taxon>
        <taxon>Dacrymycetes</taxon>
        <taxon>Dacrymycetales</taxon>
        <taxon>Dacrymycetaceae</taxon>
        <taxon>Calocera</taxon>
    </lineage>
</organism>
<dbReference type="SUPFAM" id="SSF48371">
    <property type="entry name" value="ARM repeat"/>
    <property type="match status" value="1"/>
</dbReference>
<evidence type="ECO:0000313" key="2">
    <source>
        <dbReference type="EMBL" id="KZT50677.1"/>
    </source>
</evidence>
<dbReference type="STRING" id="1353952.A0A165CEW0"/>
<dbReference type="InterPro" id="IPR011989">
    <property type="entry name" value="ARM-like"/>
</dbReference>
<dbReference type="InterPro" id="IPR001494">
    <property type="entry name" value="Importin-beta_N"/>
</dbReference>
<dbReference type="FunCoup" id="A0A165CEW0">
    <property type="interactions" value="936"/>
</dbReference>
<dbReference type="InterPro" id="IPR057942">
    <property type="entry name" value="TPR_TNPO3_IPO13_3rd"/>
</dbReference>
<dbReference type="Proteomes" id="UP000076842">
    <property type="component" value="Unassembled WGS sequence"/>
</dbReference>
<dbReference type="InParanoid" id="A0A165CEW0"/>
<feature type="domain" description="Importin N-terminal" evidence="1">
    <location>
        <begin position="30"/>
        <end position="97"/>
    </location>
</feature>
<sequence length="939" mass="104846">MASAEEAMKTVATALDTLYNNPDNAAKLRANTWLQDFQHTKEAWATSNALLLAPDAPIQWKLFAAQTFRAKATYDLSQLTPPERVSLRDMLLAAMEAFAGGPRPVLTQICLALAVMALQMPDWNDAVQGLIKAYGGDVRMVNALLDFLTVLPEVVGEAHVPISQEEANQRAAALLSDNSEQVLALLAAYIKADGVTEAIQQSVFECARIWITYGEISPLSFAATPLFDFAFRGLSDDMLFDGAVDIICDLIHETQEVSENLPVIQKVVPMVIALQPMLIQAADDPERIKGICRIFVQAGESYRQLIVHHPETFFPIVQAIAQCSAMDDFDVVPVTFPFWYRFAGALGKMTQVPKQFMEVYEGLVHTLIRHLQYPQDPTGLSPQEMDEFRDFRHEMGDTLKDCCSILGADKCLGIALEHIKVAVAKHESWQAIEAPLFSMRSMGAEVDIQGTSVIPQVLELIPNLPQHPRVRYAALLFAGRYTEWINLRPDYIPFIMSYISEGFATNDPEVIAAASQAMSYLCKDCKTHLVSYLPELHQFLQTRGLQMHQEDVMSIYDGVAWVLSSLPVSEAAAGLLQFSTPLIQQVATATQRAGEYSRDELKPVADALENLESLIKVMIGFGELFPTDCLDTPGRVWPIFDAFLARYGTTFFISERVTSVIRRAVQNWPADSCRPLAASVAVRMCQSFEESGFSGYIWISGKLIDRYFAGGDAQLHATFATMFDRETRKTIELFAEHQSRPDALQDVIDDYVHLLMQVAEQMPDSLYLSPSFPLIFQILLAGLKISNVDLNHVTLSFLLNVLNNPGLLNAALEPSLHPPAYVTSIRTTVETYAPQLLDALLTGMMDHYVEDCIDLVVEITHVIAKLWQRQLLTWLEPALAQIPDNLVLPEAKVVFFNDMTSALGPSSIDKVKQAVLNLHRASRRLRQRRMHMMDMARDR</sequence>
<dbReference type="InterPro" id="IPR016024">
    <property type="entry name" value="ARM-type_fold"/>
</dbReference>